<reference evidence="2 3" key="1">
    <citation type="submission" date="2018-04" db="EMBL/GenBank/DDBJ databases">
        <title>Draft genome sequence of Pseudomonas syringae pv. actinidiae biovar 1 strains isolated from kiwifruit in Kagawa prefecture.</title>
        <authorList>
            <person name="Tabuchi M."/>
            <person name="Saito M."/>
            <person name="Fujiwara S."/>
            <person name="Sasa N."/>
            <person name="Akimitsu K."/>
            <person name="Gomi K."/>
            <person name="Konishi-Sugita S."/>
            <person name="Hamano K."/>
            <person name="Kataoka I."/>
        </authorList>
    </citation>
    <scope>NUCLEOTIDE SEQUENCE [LARGE SCALE GENOMIC DNA]</scope>
    <source>
        <strain evidence="2 3">MAFF212206</strain>
    </source>
</reference>
<dbReference type="Proteomes" id="UP000247480">
    <property type="component" value="Unassembled WGS sequence"/>
</dbReference>
<evidence type="ECO:0000256" key="1">
    <source>
        <dbReference type="SAM" id="MobiDB-lite"/>
    </source>
</evidence>
<dbReference type="AlphaFoldDB" id="A0A2V0QLF7"/>
<protein>
    <submittedName>
        <fullName evidence="2">Na+/glutamate symporter</fullName>
    </submittedName>
</protein>
<evidence type="ECO:0000313" key="3">
    <source>
        <dbReference type="Proteomes" id="UP000247480"/>
    </source>
</evidence>
<proteinExistence type="predicted"/>
<comment type="caution">
    <text evidence="2">The sequence shown here is derived from an EMBL/GenBank/DDBJ whole genome shotgun (WGS) entry which is preliminary data.</text>
</comment>
<sequence length="110" mass="11812">MASWENRTGEATRKRPRGVATPSRVAVMASATSPSGPSVRAINISPASVSFKPRALRSISLIPICSSSSEIRRDNVALGMPLARLAFPSPSLVATSMKSISAFRFMVFRF</sequence>
<gene>
    <name evidence="2" type="ORF">KPSA1_03461</name>
</gene>
<evidence type="ECO:0000313" key="2">
    <source>
        <dbReference type="EMBL" id="GBH10052.1"/>
    </source>
</evidence>
<name>A0A2V0QLF7_PSESF</name>
<feature type="region of interest" description="Disordered" evidence="1">
    <location>
        <begin position="1"/>
        <end position="41"/>
    </location>
</feature>
<organism evidence="2 3">
    <name type="scientific">Pseudomonas syringae pv. actinidiae</name>
    <dbReference type="NCBI Taxonomy" id="103796"/>
    <lineage>
        <taxon>Bacteria</taxon>
        <taxon>Pseudomonadati</taxon>
        <taxon>Pseudomonadota</taxon>
        <taxon>Gammaproteobacteria</taxon>
        <taxon>Pseudomonadales</taxon>
        <taxon>Pseudomonadaceae</taxon>
        <taxon>Pseudomonas</taxon>
        <taxon>Pseudomonas syringae</taxon>
    </lineage>
</organism>
<dbReference type="EMBL" id="BGJZ01000146">
    <property type="protein sequence ID" value="GBH10052.1"/>
    <property type="molecule type" value="Genomic_DNA"/>
</dbReference>
<accession>A0A2V0QLF7</accession>